<dbReference type="Proteomes" id="UP001234297">
    <property type="component" value="Chromosome 4"/>
</dbReference>
<protein>
    <submittedName>
        <fullName evidence="1">Uncharacterized protein</fullName>
    </submittedName>
</protein>
<comment type="caution">
    <text evidence="1">The sequence shown here is derived from an EMBL/GenBank/DDBJ whole genome shotgun (WGS) entry which is preliminary data.</text>
</comment>
<organism evidence="1 2">
    <name type="scientific">Persea americana</name>
    <name type="common">Avocado</name>
    <dbReference type="NCBI Taxonomy" id="3435"/>
    <lineage>
        <taxon>Eukaryota</taxon>
        <taxon>Viridiplantae</taxon>
        <taxon>Streptophyta</taxon>
        <taxon>Embryophyta</taxon>
        <taxon>Tracheophyta</taxon>
        <taxon>Spermatophyta</taxon>
        <taxon>Magnoliopsida</taxon>
        <taxon>Magnoliidae</taxon>
        <taxon>Laurales</taxon>
        <taxon>Lauraceae</taxon>
        <taxon>Persea</taxon>
    </lineage>
</organism>
<evidence type="ECO:0000313" key="2">
    <source>
        <dbReference type="Proteomes" id="UP001234297"/>
    </source>
</evidence>
<proteinExistence type="predicted"/>
<gene>
    <name evidence="1" type="ORF">MRB53_013828</name>
</gene>
<dbReference type="EMBL" id="CM056812">
    <property type="protein sequence ID" value="KAJ8617642.1"/>
    <property type="molecule type" value="Genomic_DNA"/>
</dbReference>
<name>A0ACC2K9K7_PERAE</name>
<accession>A0ACC2K9K7</accession>
<sequence>MALAARNALLKHLRLKVQALPSANPNPFGSLNLLLRRHFASEEARGTFLDKPEVTDRVISVVKNFHKVDPSKVTPNANFQTDLGLDSLDAVEIVMALEEEFGFEIPDNEADKINSIDLAVDFIASHPQAK</sequence>
<keyword evidence="2" id="KW-1185">Reference proteome</keyword>
<evidence type="ECO:0000313" key="1">
    <source>
        <dbReference type="EMBL" id="KAJ8617642.1"/>
    </source>
</evidence>
<reference evidence="1 2" key="1">
    <citation type="journal article" date="2022" name="Hortic Res">
        <title>A haplotype resolved chromosomal level avocado genome allows analysis of novel avocado genes.</title>
        <authorList>
            <person name="Nath O."/>
            <person name="Fletcher S.J."/>
            <person name="Hayward A."/>
            <person name="Shaw L.M."/>
            <person name="Masouleh A.K."/>
            <person name="Furtado A."/>
            <person name="Henry R.J."/>
            <person name="Mitter N."/>
        </authorList>
    </citation>
    <scope>NUCLEOTIDE SEQUENCE [LARGE SCALE GENOMIC DNA]</scope>
    <source>
        <strain evidence="2">cv. Hass</strain>
    </source>
</reference>